<dbReference type="Pfam" id="PF04266">
    <property type="entry name" value="ASCH"/>
    <property type="match status" value="1"/>
</dbReference>
<evidence type="ECO:0000259" key="1">
    <source>
        <dbReference type="SMART" id="SM01022"/>
    </source>
</evidence>
<comment type="caution">
    <text evidence="2">The sequence shown here is derived from an EMBL/GenBank/DDBJ whole genome shotgun (WGS) entry which is preliminary data.</text>
</comment>
<evidence type="ECO:0000313" key="3">
    <source>
        <dbReference type="Proteomes" id="UP000260025"/>
    </source>
</evidence>
<dbReference type="EMBL" id="QVEV01000024">
    <property type="protein sequence ID" value="RGC14101.1"/>
    <property type="molecule type" value="Genomic_DNA"/>
</dbReference>
<dbReference type="OrthoDB" id="9807542at2"/>
<dbReference type="RefSeq" id="WP_117443865.1">
    <property type="nucleotide sequence ID" value="NZ_JAJFEN010000019.1"/>
</dbReference>
<dbReference type="AlphaFoldDB" id="A0A3E2VT75"/>
<gene>
    <name evidence="2" type="ORF">DXA38_15005</name>
</gene>
<dbReference type="Proteomes" id="UP000260025">
    <property type="component" value="Unassembled WGS sequence"/>
</dbReference>
<dbReference type="InterPro" id="IPR009326">
    <property type="entry name" value="DUF984"/>
</dbReference>
<sequence>MEIQKFWESFLKEAGLPLSTTYQEAFHFELTQALADHLLKLVLTNKKRATASSLYAYEIQQERIPQVNDFSILTDWAGTPFCVIKTTAITILPFKRIPFALCMREGEDDTLESWQKGHRAFFTKEGNALGYSFCEDMPVVFEDFEVVYRR</sequence>
<dbReference type="SMART" id="SM01022">
    <property type="entry name" value="ASCH"/>
    <property type="match status" value="1"/>
</dbReference>
<name>A0A3E2VT75_CLOIN</name>
<dbReference type="PIRSF" id="PIRSF021320">
    <property type="entry name" value="DUF984"/>
    <property type="match status" value="1"/>
</dbReference>
<dbReference type="SUPFAM" id="SSF88697">
    <property type="entry name" value="PUA domain-like"/>
    <property type="match status" value="1"/>
</dbReference>
<reference evidence="2 3" key="1">
    <citation type="submission" date="2018-08" db="EMBL/GenBank/DDBJ databases">
        <title>A genome reference for cultivated species of the human gut microbiota.</title>
        <authorList>
            <person name="Zou Y."/>
            <person name="Xue W."/>
            <person name="Luo G."/>
        </authorList>
    </citation>
    <scope>NUCLEOTIDE SEQUENCE [LARGE SCALE GENOMIC DNA]</scope>
    <source>
        <strain evidence="2 3">OF01-2LB</strain>
    </source>
</reference>
<dbReference type="Gene3D" id="3.10.400.10">
    <property type="entry name" value="Sulfate adenylyltransferase"/>
    <property type="match status" value="1"/>
</dbReference>
<accession>A0A3E2VT75</accession>
<proteinExistence type="predicted"/>
<dbReference type="CDD" id="cd06553">
    <property type="entry name" value="ASCH_Ef3133_like"/>
    <property type="match status" value="1"/>
</dbReference>
<dbReference type="InterPro" id="IPR007374">
    <property type="entry name" value="ASCH_domain"/>
</dbReference>
<dbReference type="InterPro" id="IPR015947">
    <property type="entry name" value="PUA-like_sf"/>
</dbReference>
<dbReference type="PANTHER" id="PTHR39203">
    <property type="entry name" value="CYTOPLASMIC PROTEIN-RELATED"/>
    <property type="match status" value="1"/>
</dbReference>
<dbReference type="PANTHER" id="PTHR39203:SF1">
    <property type="entry name" value="CYTOPLASMIC PROTEIN"/>
    <property type="match status" value="1"/>
</dbReference>
<evidence type="ECO:0000313" key="2">
    <source>
        <dbReference type="EMBL" id="RGC14101.1"/>
    </source>
</evidence>
<feature type="domain" description="ASCH" evidence="1">
    <location>
        <begin position="26"/>
        <end position="148"/>
    </location>
</feature>
<organism evidence="2 3">
    <name type="scientific">Clostridium innocuum</name>
    <dbReference type="NCBI Taxonomy" id="1522"/>
    <lineage>
        <taxon>Bacteria</taxon>
        <taxon>Bacillati</taxon>
        <taxon>Bacillota</taxon>
        <taxon>Clostridia</taxon>
        <taxon>Eubacteriales</taxon>
        <taxon>Clostridiaceae</taxon>
        <taxon>Clostridium</taxon>
    </lineage>
</organism>
<protein>
    <submittedName>
        <fullName evidence="2">ASCH domain-containing protein</fullName>
    </submittedName>
</protein>